<dbReference type="EMBL" id="JRKS01000105">
    <property type="protein sequence ID" value="KGJ01584.1"/>
    <property type="molecule type" value="Genomic_DNA"/>
</dbReference>
<evidence type="ECO:0000259" key="5">
    <source>
        <dbReference type="PROSITE" id="PS50931"/>
    </source>
</evidence>
<evidence type="ECO:0000256" key="3">
    <source>
        <dbReference type="ARBA" id="ARBA00023125"/>
    </source>
</evidence>
<keyword evidence="4" id="KW-0804">Transcription</keyword>
<dbReference type="InterPro" id="IPR005119">
    <property type="entry name" value="LysR_subst-bd"/>
</dbReference>
<dbReference type="Gene3D" id="1.10.10.10">
    <property type="entry name" value="Winged helix-like DNA-binding domain superfamily/Winged helix DNA-binding domain"/>
    <property type="match status" value="1"/>
</dbReference>
<dbReference type="SUPFAM" id="SSF53850">
    <property type="entry name" value="Periplasmic binding protein-like II"/>
    <property type="match status" value="1"/>
</dbReference>
<comment type="similarity">
    <text evidence="1">Belongs to the LysR transcriptional regulatory family.</text>
</comment>
<organism evidence="6 7">
    <name type="scientific">Paracoccus sphaerophysae</name>
    <dbReference type="NCBI Taxonomy" id="690417"/>
    <lineage>
        <taxon>Bacteria</taxon>
        <taxon>Pseudomonadati</taxon>
        <taxon>Pseudomonadota</taxon>
        <taxon>Alphaproteobacteria</taxon>
        <taxon>Rhodobacterales</taxon>
        <taxon>Paracoccaceae</taxon>
        <taxon>Paracoccus</taxon>
    </lineage>
</organism>
<dbReference type="Pfam" id="PF03466">
    <property type="entry name" value="LysR_substrate"/>
    <property type="match status" value="1"/>
</dbReference>
<sequence>MPRPRREHLSRMTLRQMQLMTAIAENGSLKRASEAIEMSQPRATKSLREVEHLLGCTLFNRTNRGLFPNAAGDCAIRHARVMLAQLDAMEREIHSLSGAEFQRLRIGTIMGAVPYISEIITIFLQRFPHTSVEIIEDTSADMLRMLDRGQLDLMIGRSSVSPNPHLYNVQAFHDELLSVVANPLHPLVGRKRVTLQDLSDSRWIVYAAAMPMRLSLEQEYRRAGLAFPRNLLETRSALTTMALIQANANTIALLSSDVAAFFTNFSMARTLPMHLQSRSEPYEVITRQAMEPSEPVAIFIEDLVSGVRPQDH</sequence>
<protein>
    <submittedName>
        <fullName evidence="6">LysR family transcriptional regulator</fullName>
    </submittedName>
</protein>
<dbReference type="AlphaFoldDB" id="A0A099ETJ9"/>
<dbReference type="PROSITE" id="PS50931">
    <property type="entry name" value="HTH_LYSR"/>
    <property type="match status" value="1"/>
</dbReference>
<evidence type="ECO:0000256" key="2">
    <source>
        <dbReference type="ARBA" id="ARBA00023015"/>
    </source>
</evidence>
<gene>
    <name evidence="6" type="ORF">IC63_16745</name>
</gene>
<evidence type="ECO:0000313" key="6">
    <source>
        <dbReference type="EMBL" id="KGJ01584.1"/>
    </source>
</evidence>
<dbReference type="GO" id="GO:0005829">
    <property type="term" value="C:cytosol"/>
    <property type="evidence" value="ECO:0007669"/>
    <property type="project" value="TreeGrafter"/>
</dbReference>
<evidence type="ECO:0000313" key="7">
    <source>
        <dbReference type="Proteomes" id="UP000029917"/>
    </source>
</evidence>
<reference evidence="6 7" key="2">
    <citation type="submission" date="2014-10" db="EMBL/GenBank/DDBJ databases">
        <title>Paracoccus sanguinis sp. nov., isolated from clinical specimens of New York State patients.</title>
        <authorList>
            <person name="Mingle L.A."/>
            <person name="Cole J.A."/>
            <person name="Lapierre P."/>
            <person name="Musser K.A."/>
        </authorList>
    </citation>
    <scope>NUCLEOTIDE SEQUENCE [LARGE SCALE GENOMIC DNA]</scope>
    <source>
        <strain evidence="6 7">HAMBI 3106</strain>
    </source>
</reference>
<reference evidence="6 7" key="1">
    <citation type="submission" date="2014-09" db="EMBL/GenBank/DDBJ databases">
        <authorList>
            <person name="McGinnis J.M."/>
            <person name="Wolfgang W.J."/>
        </authorList>
    </citation>
    <scope>NUCLEOTIDE SEQUENCE [LARGE SCALE GENOMIC DNA]</scope>
    <source>
        <strain evidence="6 7">HAMBI 3106</strain>
    </source>
</reference>
<dbReference type="STRING" id="690417.IC63_16745"/>
<dbReference type="GO" id="GO:0003677">
    <property type="term" value="F:DNA binding"/>
    <property type="evidence" value="ECO:0007669"/>
    <property type="project" value="UniProtKB-KW"/>
</dbReference>
<dbReference type="InterPro" id="IPR036388">
    <property type="entry name" value="WH-like_DNA-bd_sf"/>
</dbReference>
<proteinExistence type="inferred from homology"/>
<dbReference type="Gene3D" id="3.40.190.290">
    <property type="match status" value="1"/>
</dbReference>
<dbReference type="PANTHER" id="PTHR30419">
    <property type="entry name" value="HTH-TYPE TRANSCRIPTIONAL REGULATOR YBHD"/>
    <property type="match status" value="1"/>
</dbReference>
<comment type="caution">
    <text evidence="6">The sequence shown here is derived from an EMBL/GenBank/DDBJ whole genome shotgun (WGS) entry which is preliminary data.</text>
</comment>
<dbReference type="Pfam" id="PF00126">
    <property type="entry name" value="HTH_1"/>
    <property type="match status" value="1"/>
</dbReference>
<dbReference type="InterPro" id="IPR036390">
    <property type="entry name" value="WH_DNA-bd_sf"/>
</dbReference>
<dbReference type="OrthoDB" id="9803030at2"/>
<dbReference type="PANTHER" id="PTHR30419:SF8">
    <property type="entry name" value="NITROGEN ASSIMILATION TRANSCRIPTIONAL ACTIVATOR-RELATED"/>
    <property type="match status" value="1"/>
</dbReference>
<dbReference type="InterPro" id="IPR000847">
    <property type="entry name" value="LysR_HTH_N"/>
</dbReference>
<evidence type="ECO:0000256" key="1">
    <source>
        <dbReference type="ARBA" id="ARBA00009437"/>
    </source>
</evidence>
<evidence type="ECO:0000256" key="4">
    <source>
        <dbReference type="ARBA" id="ARBA00023163"/>
    </source>
</evidence>
<dbReference type="InterPro" id="IPR050950">
    <property type="entry name" value="HTH-type_LysR_regulators"/>
</dbReference>
<keyword evidence="7" id="KW-1185">Reference proteome</keyword>
<dbReference type="Proteomes" id="UP000029917">
    <property type="component" value="Unassembled WGS sequence"/>
</dbReference>
<accession>A0A099ETJ9</accession>
<keyword evidence="3" id="KW-0238">DNA-binding</keyword>
<feature type="domain" description="HTH lysR-type" evidence="5">
    <location>
        <begin position="12"/>
        <end position="69"/>
    </location>
</feature>
<keyword evidence="2" id="KW-0805">Transcription regulation</keyword>
<name>A0A099ETJ9_9RHOB</name>
<dbReference type="GO" id="GO:0003700">
    <property type="term" value="F:DNA-binding transcription factor activity"/>
    <property type="evidence" value="ECO:0007669"/>
    <property type="project" value="InterPro"/>
</dbReference>
<dbReference type="SUPFAM" id="SSF46785">
    <property type="entry name" value="Winged helix' DNA-binding domain"/>
    <property type="match status" value="1"/>
</dbReference>